<evidence type="ECO:0000256" key="1">
    <source>
        <dbReference type="ARBA" id="ARBA00022857"/>
    </source>
</evidence>
<dbReference type="PANTHER" id="PTHR43544">
    <property type="entry name" value="SHORT-CHAIN DEHYDROGENASE/REDUCTASE"/>
    <property type="match status" value="1"/>
</dbReference>
<dbReference type="GO" id="GO:0005737">
    <property type="term" value="C:cytoplasm"/>
    <property type="evidence" value="ECO:0007669"/>
    <property type="project" value="TreeGrafter"/>
</dbReference>
<dbReference type="OrthoDB" id="68267at2759"/>
<reference evidence="3 4" key="1">
    <citation type="submission" date="2013-11" db="EMBL/GenBank/DDBJ databases">
        <title>The Genome Sequence of Phytophthora parasitica CJ01A1.</title>
        <authorList>
            <consortium name="The Broad Institute Genomics Platform"/>
            <person name="Russ C."/>
            <person name="Tyler B."/>
            <person name="Panabieres F."/>
            <person name="Shan W."/>
            <person name="Tripathy S."/>
            <person name="Grunwald N."/>
            <person name="Machado M."/>
            <person name="Johnson C.S."/>
            <person name="Walker B."/>
            <person name="Young S.K."/>
            <person name="Zeng Q."/>
            <person name="Gargeya S."/>
            <person name="Fitzgerald M."/>
            <person name="Haas B."/>
            <person name="Abouelleil A."/>
            <person name="Allen A.W."/>
            <person name="Alvarado L."/>
            <person name="Arachchi H.M."/>
            <person name="Berlin A.M."/>
            <person name="Chapman S.B."/>
            <person name="Gainer-Dewar J."/>
            <person name="Goldberg J."/>
            <person name="Griggs A."/>
            <person name="Gujja S."/>
            <person name="Hansen M."/>
            <person name="Howarth C."/>
            <person name="Imamovic A."/>
            <person name="Ireland A."/>
            <person name="Larimer J."/>
            <person name="McCowan C."/>
            <person name="Murphy C."/>
            <person name="Pearson M."/>
            <person name="Poon T.W."/>
            <person name="Priest M."/>
            <person name="Roberts A."/>
            <person name="Saif S."/>
            <person name="Shea T."/>
            <person name="Sisk P."/>
            <person name="Sykes S."/>
            <person name="Wortman J."/>
            <person name="Nusbaum C."/>
            <person name="Birren B."/>
        </authorList>
    </citation>
    <scope>NUCLEOTIDE SEQUENCE [LARGE SCALE GENOMIC DNA]</scope>
    <source>
        <strain evidence="3 4">CJ01A1</strain>
    </source>
</reference>
<dbReference type="AlphaFoldDB" id="W2XPK1"/>
<comment type="caution">
    <text evidence="3">The sequence shown here is derived from an EMBL/GenBank/DDBJ whole genome shotgun (WGS) entry which is preliminary data.</text>
</comment>
<proteinExistence type="predicted"/>
<evidence type="ECO:0000256" key="2">
    <source>
        <dbReference type="ARBA" id="ARBA00023002"/>
    </source>
</evidence>
<protein>
    <submittedName>
        <fullName evidence="3">Uncharacterized protein</fullName>
    </submittedName>
</protein>
<dbReference type="SUPFAM" id="SSF51735">
    <property type="entry name" value="NAD(P)-binding Rossmann-fold domains"/>
    <property type="match status" value="1"/>
</dbReference>
<dbReference type="Proteomes" id="UP000018958">
    <property type="component" value="Unassembled WGS sequence"/>
</dbReference>
<dbReference type="InterPro" id="IPR051468">
    <property type="entry name" value="Fungal_SecMetab_SDRs"/>
</dbReference>
<dbReference type="InterPro" id="IPR036291">
    <property type="entry name" value="NAD(P)-bd_dom_sf"/>
</dbReference>
<keyword evidence="2" id="KW-0560">Oxidoreductase</keyword>
<sequence>MCWLATAGDLSPFKTLTVDVQDESTVLQAAKELKGIPIDLLINNADIYTGGDSMASTIKEIEVGGERQQEITSKTALHMVNRTMANELKRENIAAFLLDPGMVYTNMPLSSYESEGVKVVAEMANLIGKATMTDTGKLMDHNGTVLPW</sequence>
<accession>W2XPK1</accession>
<evidence type="ECO:0000313" key="3">
    <source>
        <dbReference type="EMBL" id="ETP24780.1"/>
    </source>
</evidence>
<dbReference type="EMBL" id="ANIX01000469">
    <property type="protein sequence ID" value="ETP24780.1"/>
    <property type="molecule type" value="Genomic_DNA"/>
</dbReference>
<name>W2XPK1_PHYNI</name>
<organism evidence="3 4">
    <name type="scientific">Phytophthora nicotianae CJ01A1</name>
    <dbReference type="NCBI Taxonomy" id="1317063"/>
    <lineage>
        <taxon>Eukaryota</taxon>
        <taxon>Sar</taxon>
        <taxon>Stramenopiles</taxon>
        <taxon>Oomycota</taxon>
        <taxon>Peronosporomycetes</taxon>
        <taxon>Peronosporales</taxon>
        <taxon>Peronosporaceae</taxon>
        <taxon>Phytophthora</taxon>
    </lineage>
</organism>
<keyword evidence="1" id="KW-0521">NADP</keyword>
<dbReference type="GO" id="GO:0016491">
    <property type="term" value="F:oxidoreductase activity"/>
    <property type="evidence" value="ECO:0007669"/>
    <property type="project" value="UniProtKB-KW"/>
</dbReference>
<dbReference type="Gene3D" id="3.40.50.720">
    <property type="entry name" value="NAD(P)-binding Rossmann-like Domain"/>
    <property type="match status" value="2"/>
</dbReference>
<gene>
    <name evidence="3" type="ORF">F441_02275</name>
</gene>
<evidence type="ECO:0000313" key="4">
    <source>
        <dbReference type="Proteomes" id="UP000018958"/>
    </source>
</evidence>
<dbReference type="PANTHER" id="PTHR43544:SF7">
    <property type="entry name" value="NADB-LER2"/>
    <property type="match status" value="1"/>
</dbReference>